<name>A0A0R1WF43_9LACO</name>
<comment type="cofactor">
    <cofactor evidence="2 5 6">
        <name>pyridoxal 5'-phosphate</name>
        <dbReference type="ChEBI" id="CHEBI:597326"/>
    </cofactor>
</comment>
<evidence type="ECO:0000256" key="1">
    <source>
        <dbReference type="ARBA" id="ARBA00000316"/>
    </source>
</evidence>
<proteinExistence type="inferred from homology"/>
<organism evidence="9 10">
    <name type="scientific">Limosilactobacillus oris DSM 4864</name>
    <dbReference type="NCBI Taxonomy" id="1423779"/>
    <lineage>
        <taxon>Bacteria</taxon>
        <taxon>Bacillati</taxon>
        <taxon>Bacillota</taxon>
        <taxon>Bacilli</taxon>
        <taxon>Lactobacillales</taxon>
        <taxon>Lactobacillaceae</taxon>
        <taxon>Limosilactobacillus</taxon>
    </lineage>
</organism>
<evidence type="ECO:0000256" key="7">
    <source>
        <dbReference type="PIRSR" id="PIRSR600821-52"/>
    </source>
</evidence>
<feature type="domain" description="Alanine racemase C-terminal" evidence="8">
    <location>
        <begin position="248"/>
        <end position="373"/>
    </location>
</feature>
<dbReference type="GO" id="GO:0008784">
    <property type="term" value="F:alanine racemase activity"/>
    <property type="evidence" value="ECO:0007669"/>
    <property type="project" value="UniProtKB-UniRule"/>
</dbReference>
<evidence type="ECO:0000259" key="8">
    <source>
        <dbReference type="SMART" id="SM01005"/>
    </source>
</evidence>
<evidence type="ECO:0000256" key="3">
    <source>
        <dbReference type="ARBA" id="ARBA00022898"/>
    </source>
</evidence>
<evidence type="ECO:0000313" key="9">
    <source>
        <dbReference type="EMBL" id="KRM14329.1"/>
    </source>
</evidence>
<dbReference type="FunFam" id="2.40.37.10:FF:000006">
    <property type="entry name" value="Alanine racemase"/>
    <property type="match status" value="1"/>
</dbReference>
<dbReference type="InterPro" id="IPR009006">
    <property type="entry name" value="Ala_racemase/Decarboxylase_C"/>
</dbReference>
<feature type="binding site" evidence="5 7">
    <location>
        <position position="140"/>
    </location>
    <ligand>
        <name>substrate</name>
    </ligand>
</feature>
<feature type="binding site" evidence="5 7">
    <location>
        <position position="316"/>
    </location>
    <ligand>
        <name>substrate</name>
    </ligand>
</feature>
<dbReference type="EMBL" id="AZGE01000032">
    <property type="protein sequence ID" value="KRM14329.1"/>
    <property type="molecule type" value="Genomic_DNA"/>
</dbReference>
<comment type="catalytic activity">
    <reaction evidence="1 5">
        <text>L-alanine = D-alanine</text>
        <dbReference type="Rhea" id="RHEA:20249"/>
        <dbReference type="ChEBI" id="CHEBI:57416"/>
        <dbReference type="ChEBI" id="CHEBI:57972"/>
        <dbReference type="EC" id="5.1.1.1"/>
    </reaction>
</comment>
<comment type="function">
    <text evidence="5">Catalyzes the interconversion of L-alanine and D-alanine. May also act on other amino acids.</text>
</comment>
<feature type="modified residue" description="N6-(pyridoxal phosphate)lysine" evidence="5 6">
    <location>
        <position position="40"/>
    </location>
</feature>
<dbReference type="AlphaFoldDB" id="A0A0R1WF43"/>
<dbReference type="HAMAP" id="MF_01201">
    <property type="entry name" value="Ala_racemase"/>
    <property type="match status" value="1"/>
</dbReference>
<dbReference type="GO" id="GO:0009252">
    <property type="term" value="P:peptidoglycan biosynthetic process"/>
    <property type="evidence" value="ECO:0007669"/>
    <property type="project" value="TreeGrafter"/>
</dbReference>
<dbReference type="CDD" id="cd00430">
    <property type="entry name" value="PLPDE_III_AR"/>
    <property type="match status" value="1"/>
</dbReference>
<dbReference type="FunFam" id="3.20.20.10:FF:000002">
    <property type="entry name" value="Alanine racemase"/>
    <property type="match status" value="1"/>
</dbReference>
<dbReference type="Gene3D" id="3.20.20.10">
    <property type="entry name" value="Alanine racemase"/>
    <property type="match status" value="1"/>
</dbReference>
<protein>
    <recommendedName>
        <fullName evidence="5">Alanine racemase</fullName>
        <ecNumber evidence="5">5.1.1.1</ecNumber>
    </recommendedName>
</protein>
<evidence type="ECO:0000256" key="4">
    <source>
        <dbReference type="ARBA" id="ARBA00023235"/>
    </source>
</evidence>
<dbReference type="Pfam" id="PF00842">
    <property type="entry name" value="Ala_racemase_C"/>
    <property type="match status" value="1"/>
</dbReference>
<dbReference type="InterPro" id="IPR020622">
    <property type="entry name" value="Ala_racemase_pyridoxalP-BS"/>
</dbReference>
<keyword evidence="3 5" id="KW-0663">Pyridoxal phosphate</keyword>
<gene>
    <name evidence="9" type="ORF">FC49_GL001261</name>
</gene>
<dbReference type="SMART" id="SM01005">
    <property type="entry name" value="Ala_racemase_C"/>
    <property type="match status" value="1"/>
</dbReference>
<dbReference type="Pfam" id="PF01168">
    <property type="entry name" value="Ala_racemase_N"/>
    <property type="match status" value="1"/>
</dbReference>
<dbReference type="RefSeq" id="WP_003714036.1">
    <property type="nucleotide sequence ID" value="NZ_AZGE01000032.1"/>
</dbReference>
<reference evidence="9 10" key="1">
    <citation type="journal article" date="2015" name="Genome Announc.">
        <title>Expanding the biotechnology potential of lactobacilli through comparative genomics of 213 strains and associated genera.</title>
        <authorList>
            <person name="Sun Z."/>
            <person name="Harris H.M."/>
            <person name="McCann A."/>
            <person name="Guo C."/>
            <person name="Argimon S."/>
            <person name="Zhang W."/>
            <person name="Yang X."/>
            <person name="Jeffery I.B."/>
            <person name="Cooney J.C."/>
            <person name="Kagawa T.F."/>
            <person name="Liu W."/>
            <person name="Song Y."/>
            <person name="Salvetti E."/>
            <person name="Wrobel A."/>
            <person name="Rasinkangas P."/>
            <person name="Parkhill J."/>
            <person name="Rea M.C."/>
            <person name="O'Sullivan O."/>
            <person name="Ritari J."/>
            <person name="Douillard F.P."/>
            <person name="Paul Ross R."/>
            <person name="Yang R."/>
            <person name="Briner A.E."/>
            <person name="Felis G.E."/>
            <person name="de Vos W.M."/>
            <person name="Barrangou R."/>
            <person name="Klaenhammer T.R."/>
            <person name="Caufield P.W."/>
            <person name="Cui Y."/>
            <person name="Zhang H."/>
            <person name="O'Toole P.W."/>
        </authorList>
    </citation>
    <scope>NUCLEOTIDE SEQUENCE [LARGE SCALE GENOMIC DNA]</scope>
    <source>
        <strain evidence="9 10">DSM 4864</strain>
    </source>
</reference>
<dbReference type="EC" id="5.1.1.1" evidence="5"/>
<sequence length="374" mass="41588">MISGRLRNTEYVINLRALGENIQAQKAALPADSKILAVVKANAYGHGLVPVAQAALRAGATGMCVAILDEALELRDSGLDVITLVLGITPVEEANVAAEAGVSLTVGSLDWLTKYHQFARQFNWKKPLKIHLAVDTGMGRIGFTNVAEFNQAVKILRRYPEFEFEGMFTHFATADSADHTYFDRQYARWQKFIESLDELPPYTHMANSATGLWHRDQITANTIRMGLSMYGYNPSGTDLPEDLHLQPVGTLRSSISFVKKLAAGESVSYGATYTAEHDEWLATVPIGYADGYPRCMTGFKVLVDGQYCPIAGRVCMDQMMVRLPKYYPVDTPVILMGRSGDLTITAEEMADQAQTINYEILTNFNNRIHRTYHY</sequence>
<evidence type="ECO:0000313" key="10">
    <source>
        <dbReference type="Proteomes" id="UP000050973"/>
    </source>
</evidence>
<dbReference type="Gene3D" id="2.40.37.10">
    <property type="entry name" value="Lyase, Ornithine Decarboxylase, Chain A, domain 1"/>
    <property type="match status" value="1"/>
</dbReference>
<feature type="active site" description="Proton acceptor; specific for D-alanine" evidence="5">
    <location>
        <position position="40"/>
    </location>
</feature>
<dbReference type="PROSITE" id="PS00395">
    <property type="entry name" value="ALANINE_RACEMASE"/>
    <property type="match status" value="1"/>
</dbReference>
<dbReference type="InterPro" id="IPR029066">
    <property type="entry name" value="PLP-binding_barrel"/>
</dbReference>
<dbReference type="GO" id="GO:0030632">
    <property type="term" value="P:D-alanine biosynthetic process"/>
    <property type="evidence" value="ECO:0007669"/>
    <property type="project" value="UniProtKB-UniRule"/>
</dbReference>
<keyword evidence="4 5" id="KW-0413">Isomerase</keyword>
<dbReference type="UniPathway" id="UPA00042">
    <property type="reaction ID" value="UER00497"/>
</dbReference>
<feature type="active site" description="Proton acceptor; specific for L-alanine" evidence="5">
    <location>
        <position position="269"/>
    </location>
</feature>
<comment type="similarity">
    <text evidence="5">Belongs to the alanine racemase family.</text>
</comment>
<dbReference type="PATRIC" id="fig|1423779.3.peg.1296"/>
<accession>A0A0R1WF43</accession>
<evidence type="ECO:0000256" key="2">
    <source>
        <dbReference type="ARBA" id="ARBA00001933"/>
    </source>
</evidence>
<dbReference type="GO" id="GO:0030170">
    <property type="term" value="F:pyridoxal phosphate binding"/>
    <property type="evidence" value="ECO:0007669"/>
    <property type="project" value="UniProtKB-UniRule"/>
</dbReference>
<dbReference type="PANTHER" id="PTHR30511:SF0">
    <property type="entry name" value="ALANINE RACEMASE, CATABOLIC-RELATED"/>
    <property type="match status" value="1"/>
</dbReference>
<dbReference type="SUPFAM" id="SSF51419">
    <property type="entry name" value="PLP-binding barrel"/>
    <property type="match status" value="1"/>
</dbReference>
<comment type="pathway">
    <text evidence="5">Amino-acid biosynthesis; D-alanine biosynthesis; D-alanine from L-alanine: step 1/1.</text>
</comment>
<dbReference type="InterPro" id="IPR001608">
    <property type="entry name" value="Ala_racemase_N"/>
</dbReference>
<evidence type="ECO:0000256" key="5">
    <source>
        <dbReference type="HAMAP-Rule" id="MF_01201"/>
    </source>
</evidence>
<comment type="caution">
    <text evidence="9">The sequence shown here is derived from an EMBL/GenBank/DDBJ whole genome shotgun (WGS) entry which is preliminary data.</text>
</comment>
<dbReference type="InterPro" id="IPR000821">
    <property type="entry name" value="Ala_racemase"/>
</dbReference>
<evidence type="ECO:0000256" key="6">
    <source>
        <dbReference type="PIRSR" id="PIRSR600821-50"/>
    </source>
</evidence>
<dbReference type="SUPFAM" id="SSF50621">
    <property type="entry name" value="Alanine racemase C-terminal domain-like"/>
    <property type="match status" value="1"/>
</dbReference>
<dbReference type="NCBIfam" id="TIGR00492">
    <property type="entry name" value="alr"/>
    <property type="match status" value="1"/>
</dbReference>
<dbReference type="PANTHER" id="PTHR30511">
    <property type="entry name" value="ALANINE RACEMASE"/>
    <property type="match status" value="1"/>
</dbReference>
<dbReference type="GO" id="GO:0005829">
    <property type="term" value="C:cytosol"/>
    <property type="evidence" value="ECO:0007669"/>
    <property type="project" value="TreeGrafter"/>
</dbReference>
<dbReference type="Proteomes" id="UP000050973">
    <property type="component" value="Unassembled WGS sequence"/>
</dbReference>
<dbReference type="InterPro" id="IPR011079">
    <property type="entry name" value="Ala_racemase_C"/>
</dbReference>
<dbReference type="PRINTS" id="PR00992">
    <property type="entry name" value="ALARACEMASE"/>
</dbReference>